<protein>
    <submittedName>
        <fullName evidence="1">Uncharacterized protein</fullName>
    </submittedName>
</protein>
<dbReference type="Gene3D" id="2.60.120.200">
    <property type="match status" value="1"/>
</dbReference>
<keyword evidence="2" id="KW-1185">Reference proteome</keyword>
<evidence type="ECO:0000313" key="1">
    <source>
        <dbReference type="EMBL" id="WAR20454.1"/>
    </source>
</evidence>
<organism evidence="1 2">
    <name type="scientific">Mya arenaria</name>
    <name type="common">Soft-shell clam</name>
    <dbReference type="NCBI Taxonomy" id="6604"/>
    <lineage>
        <taxon>Eukaryota</taxon>
        <taxon>Metazoa</taxon>
        <taxon>Spiralia</taxon>
        <taxon>Lophotrochozoa</taxon>
        <taxon>Mollusca</taxon>
        <taxon>Bivalvia</taxon>
        <taxon>Autobranchia</taxon>
        <taxon>Heteroconchia</taxon>
        <taxon>Euheterodonta</taxon>
        <taxon>Imparidentia</taxon>
        <taxon>Neoheterodontei</taxon>
        <taxon>Myida</taxon>
        <taxon>Myoidea</taxon>
        <taxon>Myidae</taxon>
        <taxon>Mya</taxon>
    </lineage>
</organism>
<proteinExistence type="predicted"/>
<dbReference type="EMBL" id="CP111022">
    <property type="protein sequence ID" value="WAR20454.1"/>
    <property type="molecule type" value="Genomic_DNA"/>
</dbReference>
<reference evidence="1" key="1">
    <citation type="submission" date="2022-11" db="EMBL/GenBank/DDBJ databases">
        <title>Centuries of genome instability and evolution in soft-shell clam transmissible cancer (bioRxiv).</title>
        <authorList>
            <person name="Hart S.F.M."/>
            <person name="Yonemitsu M.A."/>
            <person name="Giersch R.M."/>
            <person name="Beal B.F."/>
            <person name="Arriagada G."/>
            <person name="Davis B.W."/>
            <person name="Ostrander E.A."/>
            <person name="Goff S.P."/>
            <person name="Metzger M.J."/>
        </authorList>
    </citation>
    <scope>NUCLEOTIDE SEQUENCE</scope>
    <source>
        <strain evidence="1">MELC-2E11</strain>
        <tissue evidence="1">Siphon/mantle</tissue>
    </source>
</reference>
<sequence>MTFVTGLVHRVALSTFNGTRDRLMLQEKQDLERIVKALTFEFEARIGNNFASDIALDDISITPGRCL</sequence>
<name>A0ABY7FH04_MYAAR</name>
<gene>
    <name evidence="1" type="ORF">MAR_002292</name>
</gene>
<evidence type="ECO:0000313" key="2">
    <source>
        <dbReference type="Proteomes" id="UP001164746"/>
    </source>
</evidence>
<accession>A0ABY7FH04</accession>
<dbReference type="Proteomes" id="UP001164746">
    <property type="component" value="Chromosome 11"/>
</dbReference>